<feature type="transmembrane region" description="Helical" evidence="1">
    <location>
        <begin position="12"/>
        <end position="34"/>
    </location>
</feature>
<accession>A0ABT9U3M1</accession>
<proteinExistence type="predicted"/>
<keyword evidence="1" id="KW-0472">Membrane</keyword>
<feature type="transmembrane region" description="Helical" evidence="1">
    <location>
        <begin position="70"/>
        <end position="89"/>
    </location>
</feature>
<organism evidence="2 3">
    <name type="scientific">Paenibacillus harenae</name>
    <dbReference type="NCBI Taxonomy" id="306543"/>
    <lineage>
        <taxon>Bacteria</taxon>
        <taxon>Bacillati</taxon>
        <taxon>Bacillota</taxon>
        <taxon>Bacilli</taxon>
        <taxon>Bacillales</taxon>
        <taxon>Paenibacillaceae</taxon>
        <taxon>Paenibacillus</taxon>
    </lineage>
</organism>
<sequence>MRKTWMVGLRVGIISGIAGIALFYLLIAITGFHFKQLNPVSIMVASIIVNCVGALIYAKLRRKTARPRLIYALIAIIVALLLSLMDWAYPPEPQIGDVSNPIHAIVVTISIVLIPRWLREGRSIK</sequence>
<gene>
    <name evidence="2" type="ORF">J2T15_003700</name>
</gene>
<dbReference type="EMBL" id="JAUSSU010000007">
    <property type="protein sequence ID" value="MDQ0114245.1"/>
    <property type="molecule type" value="Genomic_DNA"/>
</dbReference>
<name>A0ABT9U3M1_PAEHA</name>
<keyword evidence="1" id="KW-0812">Transmembrane</keyword>
<evidence type="ECO:0000256" key="1">
    <source>
        <dbReference type="SAM" id="Phobius"/>
    </source>
</evidence>
<dbReference type="Proteomes" id="UP001229346">
    <property type="component" value="Unassembled WGS sequence"/>
</dbReference>
<reference evidence="2 3" key="1">
    <citation type="submission" date="2023-07" db="EMBL/GenBank/DDBJ databases">
        <title>Sorghum-associated microbial communities from plants grown in Nebraska, USA.</title>
        <authorList>
            <person name="Schachtman D."/>
        </authorList>
    </citation>
    <scope>NUCLEOTIDE SEQUENCE [LARGE SCALE GENOMIC DNA]</scope>
    <source>
        <strain evidence="2 3">CC482</strain>
    </source>
</reference>
<feature type="transmembrane region" description="Helical" evidence="1">
    <location>
        <begin position="101"/>
        <end position="118"/>
    </location>
</feature>
<dbReference type="RefSeq" id="WP_307205570.1">
    <property type="nucleotide sequence ID" value="NZ_JAUSSU010000007.1"/>
</dbReference>
<keyword evidence="3" id="KW-1185">Reference proteome</keyword>
<protein>
    <submittedName>
        <fullName evidence="2">Membrane protein YfcA</fullName>
    </submittedName>
</protein>
<evidence type="ECO:0000313" key="3">
    <source>
        <dbReference type="Proteomes" id="UP001229346"/>
    </source>
</evidence>
<keyword evidence="1" id="KW-1133">Transmembrane helix</keyword>
<comment type="caution">
    <text evidence="2">The sequence shown here is derived from an EMBL/GenBank/DDBJ whole genome shotgun (WGS) entry which is preliminary data.</text>
</comment>
<evidence type="ECO:0000313" key="2">
    <source>
        <dbReference type="EMBL" id="MDQ0114245.1"/>
    </source>
</evidence>
<feature type="transmembrane region" description="Helical" evidence="1">
    <location>
        <begin position="40"/>
        <end position="58"/>
    </location>
</feature>